<feature type="non-terminal residue" evidence="5">
    <location>
        <position position="1"/>
    </location>
</feature>
<organism evidence="5 6">
    <name type="scientific">Hortaea werneckii</name>
    <name type="common">Black yeast</name>
    <name type="synonym">Cladosporium werneckii</name>
    <dbReference type="NCBI Taxonomy" id="91943"/>
    <lineage>
        <taxon>Eukaryota</taxon>
        <taxon>Fungi</taxon>
        <taxon>Dikarya</taxon>
        <taxon>Ascomycota</taxon>
        <taxon>Pezizomycotina</taxon>
        <taxon>Dothideomycetes</taxon>
        <taxon>Dothideomycetidae</taxon>
        <taxon>Mycosphaerellales</taxon>
        <taxon>Teratosphaeriaceae</taxon>
        <taxon>Hortaea</taxon>
    </lineage>
</organism>
<keyword evidence="1" id="KW-0808">Transferase</keyword>
<dbReference type="SMART" id="SM00220">
    <property type="entry name" value="S_TKc"/>
    <property type="match status" value="1"/>
</dbReference>
<reference evidence="5 6" key="1">
    <citation type="journal article" date="2018" name="BMC Genomics">
        <title>Genomic evidence for intraspecific hybridization in a clonal and extremely halotolerant yeast.</title>
        <authorList>
            <person name="Gostincar C."/>
            <person name="Stajich J.E."/>
            <person name="Zupancic J."/>
            <person name="Zalar P."/>
            <person name="Gunde-Cimerman N."/>
        </authorList>
    </citation>
    <scope>NUCLEOTIDE SEQUENCE [LARGE SCALE GENOMIC DNA]</scope>
    <source>
        <strain evidence="5 6">EXF-2682</strain>
    </source>
</reference>
<evidence type="ECO:0000313" key="6">
    <source>
        <dbReference type="Proteomes" id="UP000269276"/>
    </source>
</evidence>
<dbReference type="InterPro" id="IPR000719">
    <property type="entry name" value="Prot_kinase_dom"/>
</dbReference>
<protein>
    <recommendedName>
        <fullName evidence="4">Protein kinase domain-containing protein</fullName>
    </recommendedName>
</protein>
<sequence>DSPAFRRLAVGLVAGDLCARQKGEEHTYEWSLLMFSNRFVRPHALPPPFRPLITRMTSTFTGESGRKYTRGKVLQNHRTNPSLSVFMADSEDDSFVVKRVTRQLYDLSKRLASEFGSSSRLRVHVDRNEEEAVLVFPYYETTLLGLIQGDPEFPTEGRMEILRQVGEAIRELHSKDWMHLDVKPDNVLVNCKINQEGCKTVTDAALGDFDLVCKCEQAMPLNTPYAIGNVMWRSPEGQTGRGVTKASDIYSFGLVCIYALGGGDLLLLNNYQELAGRKITPEQEILTRHFSYFGPVPDAVFKDVGDENWSAALKGAAEIADELVKDDPRLRFERWGEELGPEALRVIAGMVALNPKARLDINQVMTHPFWAEDA</sequence>
<evidence type="ECO:0000256" key="3">
    <source>
        <dbReference type="ARBA" id="ARBA00022840"/>
    </source>
</evidence>
<dbReference type="Pfam" id="PF00069">
    <property type="entry name" value="Pkinase"/>
    <property type="match status" value="1"/>
</dbReference>
<evidence type="ECO:0000256" key="2">
    <source>
        <dbReference type="ARBA" id="ARBA00022741"/>
    </source>
</evidence>
<dbReference type="OrthoDB" id="10252171at2759"/>
<dbReference type="PANTHER" id="PTHR24055">
    <property type="entry name" value="MITOGEN-ACTIVATED PROTEIN KINASE"/>
    <property type="match status" value="1"/>
</dbReference>
<dbReference type="PROSITE" id="PS50011">
    <property type="entry name" value="PROTEIN_KINASE_DOM"/>
    <property type="match status" value="1"/>
</dbReference>
<dbReference type="EMBL" id="QWIP01000406">
    <property type="protein sequence ID" value="RMY64388.1"/>
    <property type="molecule type" value="Genomic_DNA"/>
</dbReference>
<dbReference type="GO" id="GO:0005524">
    <property type="term" value="F:ATP binding"/>
    <property type="evidence" value="ECO:0007669"/>
    <property type="project" value="UniProtKB-KW"/>
</dbReference>
<keyword evidence="3" id="KW-0067">ATP-binding</keyword>
<accession>A0A3M7DJ53</accession>
<dbReference type="Proteomes" id="UP000269276">
    <property type="component" value="Unassembled WGS sequence"/>
</dbReference>
<dbReference type="InterPro" id="IPR011009">
    <property type="entry name" value="Kinase-like_dom_sf"/>
</dbReference>
<dbReference type="InterPro" id="IPR050117">
    <property type="entry name" value="MAPK"/>
</dbReference>
<evidence type="ECO:0000256" key="1">
    <source>
        <dbReference type="ARBA" id="ARBA00022527"/>
    </source>
</evidence>
<proteinExistence type="predicted"/>
<comment type="caution">
    <text evidence="5">The sequence shown here is derived from an EMBL/GenBank/DDBJ whole genome shotgun (WGS) entry which is preliminary data.</text>
</comment>
<evidence type="ECO:0000313" key="5">
    <source>
        <dbReference type="EMBL" id="RMY64388.1"/>
    </source>
</evidence>
<name>A0A3M7DJ53_HORWE</name>
<evidence type="ECO:0000259" key="4">
    <source>
        <dbReference type="PROSITE" id="PS50011"/>
    </source>
</evidence>
<dbReference type="AlphaFoldDB" id="A0A3M7DJ53"/>
<dbReference type="VEuPathDB" id="FungiDB:BTJ68_08680"/>
<dbReference type="SUPFAM" id="SSF56112">
    <property type="entry name" value="Protein kinase-like (PK-like)"/>
    <property type="match status" value="1"/>
</dbReference>
<dbReference type="Gene3D" id="1.10.510.10">
    <property type="entry name" value="Transferase(Phosphotransferase) domain 1"/>
    <property type="match status" value="1"/>
</dbReference>
<keyword evidence="1" id="KW-0723">Serine/threonine-protein kinase</keyword>
<keyword evidence="1" id="KW-0418">Kinase</keyword>
<gene>
    <name evidence="5" type="ORF">D0863_09863</name>
</gene>
<dbReference type="GO" id="GO:0004674">
    <property type="term" value="F:protein serine/threonine kinase activity"/>
    <property type="evidence" value="ECO:0007669"/>
    <property type="project" value="UniProtKB-KW"/>
</dbReference>
<keyword evidence="2" id="KW-0547">Nucleotide-binding</keyword>
<feature type="domain" description="Protein kinase" evidence="4">
    <location>
        <begin position="53"/>
        <end position="370"/>
    </location>
</feature>